<evidence type="ECO:0000313" key="1">
    <source>
        <dbReference type="EMBL" id="NEX46161.1"/>
    </source>
</evidence>
<organism evidence="1 2">
    <name type="scientific">Pseudotabrizicola algicola</name>
    <dbReference type="NCBI Taxonomy" id="2709381"/>
    <lineage>
        <taxon>Bacteria</taxon>
        <taxon>Pseudomonadati</taxon>
        <taxon>Pseudomonadota</taxon>
        <taxon>Alphaproteobacteria</taxon>
        <taxon>Rhodobacterales</taxon>
        <taxon>Paracoccaceae</taxon>
        <taxon>Pseudotabrizicola</taxon>
    </lineage>
</organism>
<dbReference type="AlphaFoldDB" id="A0A6B3RL56"/>
<reference evidence="1 2" key="1">
    <citation type="submission" date="2020-02" db="EMBL/GenBank/DDBJ databases">
        <title>Rhodobacter algicola sp. nov., isolated from microalga culture.</title>
        <authorList>
            <person name="Park C.-Y."/>
        </authorList>
    </citation>
    <scope>NUCLEOTIDE SEQUENCE [LARGE SCALE GENOMIC DNA]</scope>
    <source>
        <strain evidence="1 2">ETT8</strain>
    </source>
</reference>
<keyword evidence="2" id="KW-1185">Reference proteome</keyword>
<dbReference type="EMBL" id="JAAIKE010000002">
    <property type="protein sequence ID" value="NEX46161.1"/>
    <property type="molecule type" value="Genomic_DNA"/>
</dbReference>
<evidence type="ECO:0000313" key="2">
    <source>
        <dbReference type="Proteomes" id="UP000481421"/>
    </source>
</evidence>
<dbReference type="Proteomes" id="UP000481421">
    <property type="component" value="Unassembled WGS sequence"/>
</dbReference>
<protein>
    <submittedName>
        <fullName evidence="1">Methyl-accepting chemotaxis protein</fullName>
    </submittedName>
</protein>
<name>A0A6B3RL56_9RHOB</name>
<dbReference type="SUPFAM" id="SSF58104">
    <property type="entry name" value="Methyl-accepting chemotaxis protein (MCP) signaling domain"/>
    <property type="match status" value="1"/>
</dbReference>
<dbReference type="RefSeq" id="WP_164610596.1">
    <property type="nucleotide sequence ID" value="NZ_JAAIKE010000002.1"/>
</dbReference>
<dbReference type="Gene3D" id="1.10.287.950">
    <property type="entry name" value="Methyl-accepting chemotaxis protein"/>
    <property type="match status" value="1"/>
</dbReference>
<proteinExistence type="predicted"/>
<accession>A0A6B3RL56</accession>
<gene>
    <name evidence="1" type="ORF">G3572_08090</name>
</gene>
<comment type="caution">
    <text evidence="1">The sequence shown here is derived from an EMBL/GenBank/DDBJ whole genome shotgun (WGS) entry which is preliminary data.</text>
</comment>
<sequence length="585" mass="63272">MTYAPPVRTRLASWIPSETLTHALGLTETCFLEAGDSLAHAVNALHETQSLFARLEQTLGDETGAHLAQLIAKSFANVDGLRADFDRFLHQSLTLRLAVRNVRAEVNELDRVVRTISSVSVNARILGNALTPPSQQVNSFVERLAQMSSEAETILREVKGAMAGIGQDTDMMDETLQELSQHLRQQVLPAIARFATVAQKVQDGRTEMSEVSARLAAQMKTIFNEVSQLIIALQTGDSTRQRLERVKDVLGNVPASGPSGPGAGLAGVLIRLARALTHSARQDALAEVDLSITALDVVRRNADHAMQSARQFYFSRAGRRSDGAAAAESSDGLDDGLERVRRHLLAMHSRAEALGGRLDVIMKHEVRIRQIAQHIRLSGLNAVLVCAKLGEEGRSLRELAQWLRALTDESDAIVLRLQGHLAETRTRTDEAARGGVQRLEGALSGFVGDAEKLNTAMTLIKDTVTETAHGFDKVGKILPVYLGVAGERLTRFRASLDGLAEFTSRLDLLGAVTAGPSTPFAEGSEELATLSRLRSRYTAQQDRMTHDSVVAAFLSDDGSAQADRPVAAPAPRAAAAEEALDDILF</sequence>